<dbReference type="EMBL" id="MU006707">
    <property type="protein sequence ID" value="KAF2630468.1"/>
    <property type="molecule type" value="Genomic_DNA"/>
</dbReference>
<dbReference type="Proteomes" id="UP000799754">
    <property type="component" value="Unassembled WGS sequence"/>
</dbReference>
<reference evidence="1" key="1">
    <citation type="journal article" date="2020" name="Stud. Mycol.">
        <title>101 Dothideomycetes genomes: a test case for predicting lifestyles and emergence of pathogens.</title>
        <authorList>
            <person name="Haridas S."/>
            <person name="Albert R."/>
            <person name="Binder M."/>
            <person name="Bloem J."/>
            <person name="Labutti K."/>
            <person name="Salamov A."/>
            <person name="Andreopoulos B."/>
            <person name="Baker S."/>
            <person name="Barry K."/>
            <person name="Bills G."/>
            <person name="Bluhm B."/>
            <person name="Cannon C."/>
            <person name="Castanera R."/>
            <person name="Culley D."/>
            <person name="Daum C."/>
            <person name="Ezra D."/>
            <person name="Gonzalez J."/>
            <person name="Henrissat B."/>
            <person name="Kuo A."/>
            <person name="Liang C."/>
            <person name="Lipzen A."/>
            <person name="Lutzoni F."/>
            <person name="Magnuson J."/>
            <person name="Mondo S."/>
            <person name="Nolan M."/>
            <person name="Ohm R."/>
            <person name="Pangilinan J."/>
            <person name="Park H.-J."/>
            <person name="Ramirez L."/>
            <person name="Alfaro M."/>
            <person name="Sun H."/>
            <person name="Tritt A."/>
            <person name="Yoshinaga Y."/>
            <person name="Zwiers L.-H."/>
            <person name="Turgeon B."/>
            <person name="Goodwin S."/>
            <person name="Spatafora J."/>
            <person name="Crous P."/>
            <person name="Grigoriev I."/>
        </authorList>
    </citation>
    <scope>NUCLEOTIDE SEQUENCE</scope>
    <source>
        <strain evidence="1">CBS 525.71</strain>
    </source>
</reference>
<sequence length="132" mass="14485">MASPCTYRHNGASRHQMYFDAELDYNLGAEFDDSFISEYAVAHVAHELLGMKHEHQRSLWVTSCTSSVIPLADSQATSTLAFSATSLPTTRTELLHVVTLPIATSSKYARTSKRHMTLSSMPNPTPSAPKAT</sequence>
<proteinExistence type="predicted"/>
<evidence type="ECO:0000313" key="2">
    <source>
        <dbReference type="Proteomes" id="UP000799754"/>
    </source>
</evidence>
<organism evidence="1 2">
    <name type="scientific">Macroventuria anomochaeta</name>
    <dbReference type="NCBI Taxonomy" id="301207"/>
    <lineage>
        <taxon>Eukaryota</taxon>
        <taxon>Fungi</taxon>
        <taxon>Dikarya</taxon>
        <taxon>Ascomycota</taxon>
        <taxon>Pezizomycotina</taxon>
        <taxon>Dothideomycetes</taxon>
        <taxon>Pleosporomycetidae</taxon>
        <taxon>Pleosporales</taxon>
        <taxon>Pleosporineae</taxon>
        <taxon>Didymellaceae</taxon>
        <taxon>Macroventuria</taxon>
    </lineage>
</organism>
<protein>
    <submittedName>
        <fullName evidence="1">Uncharacterized protein</fullName>
    </submittedName>
</protein>
<accession>A0ACB6S8V7</accession>
<gene>
    <name evidence="1" type="ORF">BU25DRAFT_419447</name>
</gene>
<name>A0ACB6S8V7_9PLEO</name>
<keyword evidence="2" id="KW-1185">Reference proteome</keyword>
<comment type="caution">
    <text evidence="1">The sequence shown here is derived from an EMBL/GenBank/DDBJ whole genome shotgun (WGS) entry which is preliminary data.</text>
</comment>
<evidence type="ECO:0000313" key="1">
    <source>
        <dbReference type="EMBL" id="KAF2630468.1"/>
    </source>
</evidence>